<keyword evidence="3" id="KW-1185">Reference proteome</keyword>
<evidence type="ECO:0000256" key="1">
    <source>
        <dbReference type="SAM" id="MobiDB-lite"/>
    </source>
</evidence>
<name>A0ABS8CCI9_9BURK</name>
<reference evidence="2 3" key="1">
    <citation type="submission" date="2020-07" db="EMBL/GenBank/DDBJ databases">
        <title>Pusillimonas sp. nov., isolated from poultry manure in Taiwan.</title>
        <authorList>
            <person name="Lin S.-Y."/>
            <person name="Tang Y.-S."/>
            <person name="Young C.-C."/>
        </authorList>
    </citation>
    <scope>NUCLEOTIDE SEQUENCE [LARGE SCALE GENOMIC DNA]</scope>
    <source>
        <strain evidence="2 3">CC-YST705</strain>
    </source>
</reference>
<organism evidence="2 3">
    <name type="scientific">Mesopusillimonas faecipullorum</name>
    <dbReference type="NCBI Taxonomy" id="2755040"/>
    <lineage>
        <taxon>Bacteria</taxon>
        <taxon>Pseudomonadati</taxon>
        <taxon>Pseudomonadota</taxon>
        <taxon>Betaproteobacteria</taxon>
        <taxon>Burkholderiales</taxon>
        <taxon>Alcaligenaceae</taxon>
        <taxon>Mesopusillimonas</taxon>
    </lineage>
</organism>
<dbReference type="RefSeq" id="WP_226953899.1">
    <property type="nucleotide sequence ID" value="NZ_JACDXW010000003.1"/>
</dbReference>
<evidence type="ECO:0000313" key="3">
    <source>
        <dbReference type="Proteomes" id="UP000776983"/>
    </source>
</evidence>
<sequence>MARLSRYFGYASKIGGRSSAPPAVAGGSVLGLVAFSVLMLVAPAKADDANPAQQVHIRKAHEHAHTHGEDDHAHGHHHEATPLSADAYKDAPSDVVLWGELARAMVVRKGSQSQATFLPSVLELDGKTLSIVGFVTPTAEAGKPSKQFLLSDHAFICAECEPPTPTGLVEVNTKDFVLAQGGTATVRGQFQLVKNDPQGLIYRLNNAVVLKQSEE</sequence>
<evidence type="ECO:0000313" key="2">
    <source>
        <dbReference type="EMBL" id="MCB5363557.1"/>
    </source>
</evidence>
<accession>A0ABS8CCI9</accession>
<dbReference type="Proteomes" id="UP000776983">
    <property type="component" value="Unassembled WGS sequence"/>
</dbReference>
<gene>
    <name evidence="2" type="ORF">H0484_07320</name>
</gene>
<evidence type="ECO:0008006" key="4">
    <source>
        <dbReference type="Google" id="ProtNLM"/>
    </source>
</evidence>
<comment type="caution">
    <text evidence="2">The sequence shown here is derived from an EMBL/GenBank/DDBJ whole genome shotgun (WGS) entry which is preliminary data.</text>
</comment>
<feature type="region of interest" description="Disordered" evidence="1">
    <location>
        <begin position="56"/>
        <end position="79"/>
    </location>
</feature>
<dbReference type="EMBL" id="JACDXW010000003">
    <property type="protein sequence ID" value="MCB5363557.1"/>
    <property type="molecule type" value="Genomic_DNA"/>
</dbReference>
<proteinExistence type="predicted"/>
<protein>
    <recommendedName>
        <fullName evidence="4">DUF3299 domain-containing protein</fullName>
    </recommendedName>
</protein>
<dbReference type="Gene3D" id="2.40.50.870">
    <property type="entry name" value="Protein of unknown function (DUF3299)"/>
    <property type="match status" value="1"/>
</dbReference>
<feature type="compositionally biased region" description="Basic and acidic residues" evidence="1">
    <location>
        <begin position="63"/>
        <end position="73"/>
    </location>
</feature>